<dbReference type="InterPro" id="IPR001737">
    <property type="entry name" value="KsgA/Erm"/>
</dbReference>
<dbReference type="PANTHER" id="PTHR11727">
    <property type="entry name" value="DIMETHYLADENOSINE TRANSFERASE"/>
    <property type="match status" value="1"/>
</dbReference>
<evidence type="ECO:0000256" key="4">
    <source>
        <dbReference type="ARBA" id="ARBA00022679"/>
    </source>
</evidence>
<gene>
    <name evidence="7 10" type="primary">rsmA</name>
    <name evidence="7" type="synonym">ksgA</name>
    <name evidence="10" type="ORF">EPV75_08810</name>
</gene>
<dbReference type="InterPro" id="IPR029063">
    <property type="entry name" value="SAM-dependent_MTases_sf"/>
</dbReference>
<evidence type="ECO:0000256" key="3">
    <source>
        <dbReference type="ARBA" id="ARBA00022603"/>
    </source>
</evidence>
<evidence type="ECO:0000313" key="11">
    <source>
        <dbReference type="Proteomes" id="UP000285478"/>
    </source>
</evidence>
<accession>A0A410H4D1</accession>
<keyword evidence="1 7" id="KW-0963">Cytoplasm</keyword>
<evidence type="ECO:0000256" key="1">
    <source>
        <dbReference type="ARBA" id="ARBA00022490"/>
    </source>
</evidence>
<reference evidence="10 11" key="1">
    <citation type="journal article" date="2018" name="Environ. Microbiol.">
        <title>Genomes of ubiquitous marine and hypersaline Hydrogenovibrio, Thiomicrorhabdus and Thiomicrospira spp. encode a diversity of mechanisms to sustain chemolithoautotrophy in heterogeneous environments.</title>
        <authorList>
            <person name="Scott K.M."/>
            <person name="Williams J."/>
            <person name="Porter C.M.B."/>
            <person name="Russel S."/>
            <person name="Harmer T.L."/>
            <person name="Paul J.H."/>
            <person name="Antonen K.M."/>
            <person name="Bridges M.K."/>
            <person name="Camper G.J."/>
            <person name="Campla C.K."/>
            <person name="Casella L.G."/>
            <person name="Chase E."/>
            <person name="Conrad J.W."/>
            <person name="Cruz M.C."/>
            <person name="Dunlap D.S."/>
            <person name="Duran L."/>
            <person name="Fahsbender E.M."/>
            <person name="Goldsmith D.B."/>
            <person name="Keeley R.F."/>
            <person name="Kondoff M.R."/>
            <person name="Kussy B.I."/>
            <person name="Lane M.K."/>
            <person name="Lawler S."/>
            <person name="Leigh B.A."/>
            <person name="Lewis C."/>
            <person name="Lostal L.M."/>
            <person name="Marking D."/>
            <person name="Mancera P.A."/>
            <person name="McClenthan E.C."/>
            <person name="McIntyre E.A."/>
            <person name="Mine J.A."/>
            <person name="Modi S."/>
            <person name="Moore B.D."/>
            <person name="Morgan W.A."/>
            <person name="Nelson K.M."/>
            <person name="Nguyen K.N."/>
            <person name="Ogburn N."/>
            <person name="Parrino D.G."/>
            <person name="Pedapudi A.D."/>
            <person name="Pelham R.P."/>
            <person name="Preece A.M."/>
            <person name="Rampersad E.A."/>
            <person name="Richardson J.C."/>
            <person name="Rodgers C.M."/>
            <person name="Schaffer B.L."/>
            <person name="Sheridan N.E."/>
            <person name="Solone M.R."/>
            <person name="Staley Z.R."/>
            <person name="Tabuchi M."/>
            <person name="Waide R.J."/>
            <person name="Wanjugi P.W."/>
            <person name="Young S."/>
            <person name="Clum A."/>
            <person name="Daum C."/>
            <person name="Huntemann M."/>
            <person name="Ivanova N."/>
            <person name="Kyrpides N."/>
            <person name="Mikhailova N."/>
            <person name="Palaniappan K."/>
            <person name="Pillay M."/>
            <person name="Reddy T.B.K."/>
            <person name="Shapiro N."/>
            <person name="Stamatis D."/>
            <person name="Varghese N."/>
            <person name="Woyke T."/>
            <person name="Boden R."/>
            <person name="Freyermuth S.K."/>
            <person name="Kerfeld C.A."/>
        </authorList>
    </citation>
    <scope>NUCLEOTIDE SEQUENCE [LARGE SCALE GENOMIC DNA]</scope>
    <source>
        <strain evidence="10 11">JR-2</strain>
    </source>
</reference>
<organism evidence="10 11">
    <name type="scientific">Hydrogenovibrio thermophilus</name>
    <dbReference type="NCBI Taxonomy" id="265883"/>
    <lineage>
        <taxon>Bacteria</taxon>
        <taxon>Pseudomonadati</taxon>
        <taxon>Pseudomonadota</taxon>
        <taxon>Gammaproteobacteria</taxon>
        <taxon>Thiotrichales</taxon>
        <taxon>Piscirickettsiaceae</taxon>
        <taxon>Hydrogenovibrio</taxon>
    </lineage>
</organism>
<dbReference type="Pfam" id="PF00398">
    <property type="entry name" value="RrnaAD"/>
    <property type="match status" value="1"/>
</dbReference>
<feature type="binding site" evidence="7 8">
    <location>
        <position position="65"/>
    </location>
    <ligand>
        <name>S-adenosyl-L-methionine</name>
        <dbReference type="ChEBI" id="CHEBI:59789"/>
    </ligand>
</feature>
<dbReference type="SUPFAM" id="SSF53335">
    <property type="entry name" value="S-adenosyl-L-methionine-dependent methyltransferases"/>
    <property type="match status" value="1"/>
</dbReference>
<evidence type="ECO:0000256" key="7">
    <source>
        <dbReference type="HAMAP-Rule" id="MF_00607"/>
    </source>
</evidence>
<dbReference type="NCBIfam" id="TIGR00755">
    <property type="entry name" value="ksgA"/>
    <property type="match status" value="1"/>
</dbReference>
<dbReference type="SMART" id="SM00650">
    <property type="entry name" value="rADc"/>
    <property type="match status" value="1"/>
</dbReference>
<dbReference type="GO" id="GO:0052908">
    <property type="term" value="F:16S rRNA (adenine(1518)-N(6)/adenine(1519)-N(6))-dimethyltransferase activity"/>
    <property type="evidence" value="ECO:0007669"/>
    <property type="project" value="UniProtKB-EC"/>
</dbReference>
<dbReference type="Proteomes" id="UP000285478">
    <property type="component" value="Chromosome"/>
</dbReference>
<evidence type="ECO:0000256" key="8">
    <source>
        <dbReference type="PROSITE-ProRule" id="PRU01026"/>
    </source>
</evidence>
<dbReference type="AlphaFoldDB" id="A0A410H4D1"/>
<evidence type="ECO:0000256" key="2">
    <source>
        <dbReference type="ARBA" id="ARBA00022552"/>
    </source>
</evidence>
<keyword evidence="6 7" id="KW-0694">RNA-binding</keyword>
<dbReference type="PANTHER" id="PTHR11727:SF7">
    <property type="entry name" value="DIMETHYLADENOSINE TRANSFERASE-RELATED"/>
    <property type="match status" value="1"/>
</dbReference>
<proteinExistence type="inferred from homology"/>
<dbReference type="GO" id="GO:0003723">
    <property type="term" value="F:RNA binding"/>
    <property type="evidence" value="ECO:0007669"/>
    <property type="project" value="UniProtKB-UniRule"/>
</dbReference>
<dbReference type="FunFam" id="1.10.8.100:FF:000001">
    <property type="entry name" value="Ribosomal RNA small subunit methyltransferase A"/>
    <property type="match status" value="1"/>
</dbReference>
<dbReference type="HAMAP" id="MF_00607">
    <property type="entry name" value="16SrRNA_methyltr_A"/>
    <property type="match status" value="1"/>
</dbReference>
<dbReference type="Gene3D" id="1.10.8.100">
    <property type="entry name" value="Ribosomal RNA adenine dimethylase-like, domain 2"/>
    <property type="match status" value="1"/>
</dbReference>
<feature type="binding site" evidence="7 8">
    <location>
        <position position="90"/>
    </location>
    <ligand>
        <name>S-adenosyl-L-methionine</name>
        <dbReference type="ChEBI" id="CHEBI:59789"/>
    </ligand>
</feature>
<comment type="subcellular location">
    <subcellularLocation>
        <location evidence="7">Cytoplasm</location>
    </subcellularLocation>
</comment>
<dbReference type="PROSITE" id="PS51689">
    <property type="entry name" value="SAM_RNA_A_N6_MT"/>
    <property type="match status" value="1"/>
</dbReference>
<feature type="binding site" evidence="7 8">
    <location>
        <position position="19"/>
    </location>
    <ligand>
        <name>S-adenosyl-L-methionine</name>
        <dbReference type="ChEBI" id="CHEBI:59789"/>
    </ligand>
</feature>
<evidence type="ECO:0000313" key="10">
    <source>
        <dbReference type="EMBL" id="QAB15761.1"/>
    </source>
</evidence>
<dbReference type="InterPro" id="IPR011530">
    <property type="entry name" value="rRNA_adenine_dimethylase"/>
</dbReference>
<keyword evidence="4 7" id="KW-0808">Transferase</keyword>
<feature type="binding site" evidence="7 8">
    <location>
        <position position="112"/>
    </location>
    <ligand>
        <name>S-adenosyl-L-methionine</name>
        <dbReference type="ChEBI" id="CHEBI:59789"/>
    </ligand>
</feature>
<evidence type="ECO:0000256" key="6">
    <source>
        <dbReference type="ARBA" id="ARBA00022884"/>
    </source>
</evidence>
<feature type="domain" description="Ribosomal RNA adenine methylase transferase N-terminal" evidence="9">
    <location>
        <begin position="24"/>
        <end position="197"/>
    </location>
</feature>
<evidence type="ECO:0000259" key="9">
    <source>
        <dbReference type="SMART" id="SM00650"/>
    </source>
</evidence>
<dbReference type="GO" id="GO:0005829">
    <property type="term" value="C:cytosol"/>
    <property type="evidence" value="ECO:0007669"/>
    <property type="project" value="TreeGrafter"/>
</dbReference>
<keyword evidence="2 7" id="KW-0698">rRNA processing</keyword>
<keyword evidence="11" id="KW-1185">Reference proteome</keyword>
<dbReference type="InterPro" id="IPR020598">
    <property type="entry name" value="rRNA_Ade_methylase_Trfase_N"/>
</dbReference>
<feature type="binding site" evidence="7 8">
    <location>
        <position position="44"/>
    </location>
    <ligand>
        <name>S-adenosyl-L-methionine</name>
        <dbReference type="ChEBI" id="CHEBI:59789"/>
    </ligand>
</feature>
<dbReference type="KEGG" id="htr:EPV75_08810"/>
<comment type="function">
    <text evidence="7">Specifically dimethylates two adjacent adenosines (A1518 and A1519) in the loop of a conserved hairpin near the 3'-end of 16S rRNA in the 30S particle. May play a critical role in biogenesis of 30S subunits.</text>
</comment>
<dbReference type="RefSeq" id="WP_128385133.1">
    <property type="nucleotide sequence ID" value="NZ_CP035033.1"/>
</dbReference>
<dbReference type="InterPro" id="IPR023165">
    <property type="entry name" value="rRNA_Ade_diMease-like_C"/>
</dbReference>
<name>A0A410H4D1_9GAMM</name>
<feature type="binding site" evidence="7 8">
    <location>
        <position position="17"/>
    </location>
    <ligand>
        <name>S-adenosyl-L-methionine</name>
        <dbReference type="ChEBI" id="CHEBI:59789"/>
    </ligand>
</feature>
<evidence type="ECO:0000256" key="5">
    <source>
        <dbReference type="ARBA" id="ARBA00022691"/>
    </source>
</evidence>
<keyword evidence="3 7" id="KW-0489">Methyltransferase</keyword>
<comment type="similarity">
    <text evidence="7">Belongs to the class I-like SAM-binding methyltransferase superfamily. rRNA adenine N(6)-methyltransferase family. RsmA subfamily.</text>
</comment>
<dbReference type="EMBL" id="CP035033">
    <property type="protein sequence ID" value="QAB15761.1"/>
    <property type="molecule type" value="Genomic_DNA"/>
</dbReference>
<dbReference type="EC" id="2.1.1.182" evidence="7"/>
<dbReference type="Gene3D" id="3.40.50.150">
    <property type="entry name" value="Vaccinia Virus protein VP39"/>
    <property type="match status" value="1"/>
</dbReference>
<protein>
    <recommendedName>
        <fullName evidence="7">Ribosomal RNA small subunit methyltransferase A</fullName>
        <ecNumber evidence="7">2.1.1.182</ecNumber>
    </recommendedName>
    <alternativeName>
        <fullName evidence="7">16S rRNA (adenine(1518)-N(6)/adenine(1519)-N(6))-dimethyltransferase</fullName>
    </alternativeName>
    <alternativeName>
        <fullName evidence="7">16S rRNA dimethyladenosine transferase</fullName>
    </alternativeName>
    <alternativeName>
        <fullName evidence="7">16S rRNA dimethylase</fullName>
    </alternativeName>
    <alternativeName>
        <fullName evidence="7">S-adenosylmethionine-6-N', N'-adenosyl(rRNA) dimethyltransferase</fullName>
    </alternativeName>
</protein>
<comment type="catalytic activity">
    <reaction evidence="7">
        <text>adenosine(1518)/adenosine(1519) in 16S rRNA + 4 S-adenosyl-L-methionine = N(6)-dimethyladenosine(1518)/N(6)-dimethyladenosine(1519) in 16S rRNA + 4 S-adenosyl-L-homocysteine + 4 H(+)</text>
        <dbReference type="Rhea" id="RHEA:19609"/>
        <dbReference type="Rhea" id="RHEA-COMP:10232"/>
        <dbReference type="Rhea" id="RHEA-COMP:10233"/>
        <dbReference type="ChEBI" id="CHEBI:15378"/>
        <dbReference type="ChEBI" id="CHEBI:57856"/>
        <dbReference type="ChEBI" id="CHEBI:59789"/>
        <dbReference type="ChEBI" id="CHEBI:74411"/>
        <dbReference type="ChEBI" id="CHEBI:74493"/>
        <dbReference type="EC" id="2.1.1.182"/>
    </reaction>
</comment>
<keyword evidence="5 7" id="KW-0949">S-adenosyl-L-methionine</keyword>
<sequence>MTQKNKPHQHKKRFGQNFLNNDRVIQQIVMAIQPKPDQHLVEIGPGEAALTQPLLEVVKILDIIEIDNDLIGPLTQKLGHYPAFHLHHTDALTFDYHQLLKDENDRLRVVGNLPYNISSPLLFHLMQYGNRITDMHFMLQKEVVERITAEPGSKTYGRLSVMLQYACATEYLFTVGPENFTPPPKVDSAIIRLTPYQTKPYSATSESDLSDLVRQSFSQKRKTLRNNLKGWLTDDDIEACGVRPSDRAETLSVADFVALADCYTAKGAI</sequence>